<organism evidence="13 14">
    <name type="scientific">Streptomyces niveiscabiei</name>
    <dbReference type="NCBI Taxonomy" id="164115"/>
    <lineage>
        <taxon>Bacteria</taxon>
        <taxon>Bacillati</taxon>
        <taxon>Actinomycetota</taxon>
        <taxon>Actinomycetes</taxon>
        <taxon>Kitasatosporales</taxon>
        <taxon>Streptomycetaceae</taxon>
        <taxon>Streptomyces</taxon>
    </lineage>
</organism>
<keyword evidence="8" id="KW-0862">Zinc</keyword>
<dbReference type="Pfam" id="PF00925">
    <property type="entry name" value="GTP_cyclohydro2"/>
    <property type="match status" value="1"/>
</dbReference>
<dbReference type="InterPro" id="IPR000926">
    <property type="entry name" value="RibA"/>
</dbReference>
<comment type="caution">
    <text evidence="13">The sequence shown here is derived from an EMBL/GenBank/DDBJ whole genome shotgun (WGS) entry which is preliminary data.</text>
</comment>
<keyword evidence="9" id="KW-0342">GTP-binding</keyword>
<dbReference type="GO" id="GO:0003935">
    <property type="term" value="F:GTP cyclohydrolase II activity"/>
    <property type="evidence" value="ECO:0007669"/>
    <property type="project" value="UniProtKB-EC"/>
</dbReference>
<dbReference type="InterPro" id="IPR032677">
    <property type="entry name" value="GTP_cyclohydro_II"/>
</dbReference>
<keyword evidence="4" id="KW-0686">Riboflavin biosynthesis</keyword>
<evidence type="ECO:0000256" key="1">
    <source>
        <dbReference type="ARBA" id="ARBA00001947"/>
    </source>
</evidence>
<evidence type="ECO:0000256" key="3">
    <source>
        <dbReference type="ARBA" id="ARBA00012762"/>
    </source>
</evidence>
<comment type="catalytic activity">
    <reaction evidence="10">
        <text>GTP + 4 H2O = 2,5-diamino-6-hydroxy-4-(5-phosphoribosylamino)-pyrimidine + formate + 2 phosphate + 3 H(+)</text>
        <dbReference type="Rhea" id="RHEA:23704"/>
        <dbReference type="ChEBI" id="CHEBI:15377"/>
        <dbReference type="ChEBI" id="CHEBI:15378"/>
        <dbReference type="ChEBI" id="CHEBI:15740"/>
        <dbReference type="ChEBI" id="CHEBI:37565"/>
        <dbReference type="ChEBI" id="CHEBI:43474"/>
        <dbReference type="ChEBI" id="CHEBI:58614"/>
        <dbReference type="EC" id="3.5.4.25"/>
    </reaction>
</comment>
<evidence type="ECO:0000256" key="5">
    <source>
        <dbReference type="ARBA" id="ARBA00022723"/>
    </source>
</evidence>
<feature type="domain" description="GTP cyclohydrolase II" evidence="12">
    <location>
        <begin position="47"/>
        <end position="201"/>
    </location>
</feature>
<sequence length="235" mass="25384">MPVTGGHSFTQTVDNSGRKRGVSENSDKVVIRTRVEVPVHIDDGSWHTAEMVSFSGLADGREHIAVVFPGGATPATAPAPLVRVHSECLTGDVFGSARCDCGPQLGEAVETFAGAGGILLYLRQEGRGIGLYNKLDAYRVQDEAGLDTFAANRALEFADDLREYLPAAQMLRALGIPRVRLLTNNPDKVRQLEAQGIEIEGIQATRVFRTERNTQYLRVKAELGGHTIDLVGESA</sequence>
<dbReference type="RefSeq" id="WP_109362557.1">
    <property type="nucleotide sequence ID" value="NZ_JBJVNI010000031.1"/>
</dbReference>
<evidence type="ECO:0000256" key="10">
    <source>
        <dbReference type="ARBA" id="ARBA00049295"/>
    </source>
</evidence>
<dbReference type="Gene3D" id="3.40.50.10990">
    <property type="entry name" value="GTP cyclohydrolase II"/>
    <property type="match status" value="1"/>
</dbReference>
<evidence type="ECO:0000256" key="11">
    <source>
        <dbReference type="SAM" id="MobiDB-lite"/>
    </source>
</evidence>
<dbReference type="PANTHER" id="PTHR21327:SF18">
    <property type="entry name" value="3,4-DIHYDROXY-2-BUTANONE 4-PHOSPHATE SYNTHASE"/>
    <property type="match status" value="1"/>
</dbReference>
<comment type="pathway">
    <text evidence="2">Cofactor biosynthesis; riboflavin biosynthesis; 5-amino-6-(D-ribitylamino)uracil from GTP: step 1/4.</text>
</comment>
<evidence type="ECO:0000259" key="12">
    <source>
        <dbReference type="Pfam" id="PF00925"/>
    </source>
</evidence>
<evidence type="ECO:0000256" key="9">
    <source>
        <dbReference type="ARBA" id="ARBA00023134"/>
    </source>
</evidence>
<dbReference type="SUPFAM" id="SSF142695">
    <property type="entry name" value="RibA-like"/>
    <property type="match status" value="1"/>
</dbReference>
<accession>A0ABW9I3Y7</accession>
<evidence type="ECO:0000313" key="13">
    <source>
        <dbReference type="EMBL" id="MFM9615050.1"/>
    </source>
</evidence>
<dbReference type="EC" id="3.5.4.25" evidence="3"/>
<dbReference type="Proteomes" id="UP001631957">
    <property type="component" value="Unassembled WGS sequence"/>
</dbReference>
<dbReference type="PANTHER" id="PTHR21327">
    <property type="entry name" value="GTP CYCLOHYDROLASE II-RELATED"/>
    <property type="match status" value="1"/>
</dbReference>
<evidence type="ECO:0000256" key="6">
    <source>
        <dbReference type="ARBA" id="ARBA00022741"/>
    </source>
</evidence>
<dbReference type="CDD" id="cd00641">
    <property type="entry name" value="GTP_cyclohydro2"/>
    <property type="match status" value="1"/>
</dbReference>
<dbReference type="EMBL" id="JBJVNI010000031">
    <property type="protein sequence ID" value="MFM9615050.1"/>
    <property type="molecule type" value="Genomic_DNA"/>
</dbReference>
<keyword evidence="14" id="KW-1185">Reference proteome</keyword>
<protein>
    <recommendedName>
        <fullName evidence="3">GTP cyclohydrolase II</fullName>
        <ecNumber evidence="3">3.5.4.25</ecNumber>
    </recommendedName>
</protein>
<proteinExistence type="predicted"/>
<comment type="cofactor">
    <cofactor evidence="1">
        <name>Zn(2+)</name>
        <dbReference type="ChEBI" id="CHEBI:29105"/>
    </cofactor>
</comment>
<keyword evidence="6" id="KW-0547">Nucleotide-binding</keyword>
<evidence type="ECO:0000256" key="8">
    <source>
        <dbReference type="ARBA" id="ARBA00022833"/>
    </source>
</evidence>
<dbReference type="InterPro" id="IPR036144">
    <property type="entry name" value="RibA-like_sf"/>
</dbReference>
<evidence type="ECO:0000313" key="14">
    <source>
        <dbReference type="Proteomes" id="UP001631957"/>
    </source>
</evidence>
<keyword evidence="5" id="KW-0479">Metal-binding</keyword>
<evidence type="ECO:0000256" key="7">
    <source>
        <dbReference type="ARBA" id="ARBA00022801"/>
    </source>
</evidence>
<evidence type="ECO:0000256" key="4">
    <source>
        <dbReference type="ARBA" id="ARBA00022619"/>
    </source>
</evidence>
<reference evidence="13 14" key="1">
    <citation type="submission" date="2024-12" db="EMBL/GenBank/DDBJ databases">
        <title>Forecasting of Potato common scab and diversities of Pathogenic streptomyces spp. in china.</title>
        <authorList>
            <person name="Handique U."/>
            <person name="Wu J."/>
        </authorList>
    </citation>
    <scope>NUCLEOTIDE SEQUENCE [LARGE SCALE GENOMIC DNA]</scope>
    <source>
        <strain evidence="13 14">ZRIMU1530</strain>
    </source>
</reference>
<keyword evidence="7 13" id="KW-0378">Hydrolase</keyword>
<dbReference type="NCBIfam" id="NF001591">
    <property type="entry name" value="PRK00393.1"/>
    <property type="match status" value="1"/>
</dbReference>
<feature type="region of interest" description="Disordered" evidence="11">
    <location>
        <begin position="1"/>
        <end position="25"/>
    </location>
</feature>
<gene>
    <name evidence="13" type="primary">ribA</name>
    <name evidence="13" type="ORF">ACKI18_41000</name>
</gene>
<name>A0ABW9I3Y7_9ACTN</name>
<evidence type="ECO:0000256" key="2">
    <source>
        <dbReference type="ARBA" id="ARBA00004853"/>
    </source>
</evidence>